<dbReference type="Gene3D" id="3.10.490.10">
    <property type="entry name" value="Gamma-glutamyl cyclotransferase-like"/>
    <property type="match status" value="1"/>
</dbReference>
<sequence length="115" mass="12689">MDDTRDILLFSYGTLQSESVQLASFGRRLEGTADAIRGYAKAMLEITDPEVLASSGERFHPIVSASGDPDDEVAGTVFRISAAELEAADRYEVADYRRERARLASGGQAWVYVRR</sequence>
<feature type="domain" description="Gamma-glutamylcyclotransferase AIG2-like" evidence="1">
    <location>
        <begin position="9"/>
        <end position="114"/>
    </location>
</feature>
<dbReference type="RefSeq" id="WP_162310485.1">
    <property type="nucleotide sequence ID" value="NZ_JACHGU010000004.1"/>
</dbReference>
<keyword evidence="3" id="KW-1185">Reference proteome</keyword>
<gene>
    <name evidence="2" type="ORF">B1992_05560</name>
</gene>
<evidence type="ECO:0000259" key="1">
    <source>
        <dbReference type="Pfam" id="PF06094"/>
    </source>
</evidence>
<keyword evidence="2" id="KW-0436">Ligase</keyword>
<proteinExistence type="predicted"/>
<accession>A0A7V8GN60</accession>
<evidence type="ECO:0000313" key="2">
    <source>
        <dbReference type="EMBL" id="KAF1686860.1"/>
    </source>
</evidence>
<name>A0A7V8GN60_9GAMM</name>
<protein>
    <submittedName>
        <fullName evidence="2">UDP-N-acetylmuramate--alanine ligase</fullName>
    </submittedName>
</protein>
<dbReference type="InterPro" id="IPR009288">
    <property type="entry name" value="AIG2-like_dom"/>
</dbReference>
<dbReference type="AlphaFoldDB" id="A0A7V8GN60"/>
<dbReference type="Pfam" id="PF06094">
    <property type="entry name" value="GGACT"/>
    <property type="match status" value="1"/>
</dbReference>
<reference evidence="2 3" key="1">
    <citation type="submission" date="2017-10" db="EMBL/GenBank/DDBJ databases">
        <title>Whole genome sequencing of Pseudoxanthomonas broegbernensis DSM 12573(T).</title>
        <authorList>
            <person name="Kumar S."/>
            <person name="Bansal K."/>
            <person name="Kaur A."/>
            <person name="Patil P."/>
            <person name="Sharma S."/>
            <person name="Patil P.B."/>
        </authorList>
    </citation>
    <scope>NUCLEOTIDE SEQUENCE [LARGE SCALE GENOMIC DNA]</scope>
    <source>
        <strain evidence="2 3">DSM 12573</strain>
    </source>
</reference>
<dbReference type="GO" id="GO:0016874">
    <property type="term" value="F:ligase activity"/>
    <property type="evidence" value="ECO:0007669"/>
    <property type="project" value="UniProtKB-KW"/>
</dbReference>
<dbReference type="SUPFAM" id="SSF110857">
    <property type="entry name" value="Gamma-glutamyl cyclotransferase-like"/>
    <property type="match status" value="1"/>
</dbReference>
<dbReference type="InterPro" id="IPR013024">
    <property type="entry name" value="GGCT-like"/>
</dbReference>
<comment type="caution">
    <text evidence="2">The sequence shown here is derived from an EMBL/GenBank/DDBJ whole genome shotgun (WGS) entry which is preliminary data.</text>
</comment>
<dbReference type="EMBL" id="MWIP01000004">
    <property type="protein sequence ID" value="KAF1686860.1"/>
    <property type="molecule type" value="Genomic_DNA"/>
</dbReference>
<dbReference type="Proteomes" id="UP000462066">
    <property type="component" value="Unassembled WGS sequence"/>
</dbReference>
<dbReference type="CDD" id="cd06661">
    <property type="entry name" value="GGCT_like"/>
    <property type="match status" value="1"/>
</dbReference>
<organism evidence="2 3">
    <name type="scientific">Pseudoxanthomonas broegbernensis</name>
    <dbReference type="NCBI Taxonomy" id="83619"/>
    <lineage>
        <taxon>Bacteria</taxon>
        <taxon>Pseudomonadati</taxon>
        <taxon>Pseudomonadota</taxon>
        <taxon>Gammaproteobacteria</taxon>
        <taxon>Lysobacterales</taxon>
        <taxon>Lysobacteraceae</taxon>
        <taxon>Pseudoxanthomonas</taxon>
    </lineage>
</organism>
<dbReference type="InterPro" id="IPR036568">
    <property type="entry name" value="GGCT-like_sf"/>
</dbReference>
<evidence type="ECO:0000313" key="3">
    <source>
        <dbReference type="Proteomes" id="UP000462066"/>
    </source>
</evidence>